<dbReference type="InterPro" id="IPR006311">
    <property type="entry name" value="TAT_signal"/>
</dbReference>
<dbReference type="EC" id="3.1.4.3" evidence="3"/>
<comment type="subcellular location">
    <subcellularLocation>
        <location evidence="1">Secreted</location>
        <location evidence="1">Cell wall</location>
    </subcellularLocation>
</comment>
<accession>A0ABP7E795</accession>
<dbReference type="InterPro" id="IPR008475">
    <property type="entry name" value="PLipase_C_C"/>
</dbReference>
<dbReference type="PANTHER" id="PTHR31956:SF1">
    <property type="entry name" value="NON-SPECIFIC PHOSPHOLIPASE C1"/>
    <property type="match status" value="1"/>
</dbReference>
<organism evidence="10 11">
    <name type="scientific">Streptomyces tremellae</name>
    <dbReference type="NCBI Taxonomy" id="1124239"/>
    <lineage>
        <taxon>Bacteria</taxon>
        <taxon>Bacillati</taxon>
        <taxon>Actinomycetota</taxon>
        <taxon>Actinomycetes</taxon>
        <taxon>Kitasatosporales</taxon>
        <taxon>Streptomycetaceae</taxon>
        <taxon>Streptomyces</taxon>
    </lineage>
</organism>
<sequence>MVDLNRRRFLQMAGGTAAFSTLSTSIARAAAIPAHHRTGSLRDIEHIVVLMQENRSFDMYFGSLGGVRGFADPRAVTLPGGKSVFHQPGGDGEVLPFHPSTGSGSDLGLAFLEDLDHSWEGTHAAFNHGRYDSWVSAKSAASMAYLTRDDIPFHYAMADAFTVCDAYHCSLLGPTDPNRYYMWSGYVGGDGVGGGPVITNDERGYGWTTYPERLEKAGVSWKIYQDRGTGLDAAGSWGWTDDAYIGNYGDNSLLYFDAYRDAKPGDPLYEKARTGTDAAAGDGLMDILKADVQAGRLPQISWIAAPEAFTEHPNWPANYGAWYVSQVIDALTSDPEVWSRTALLITYDENDGYFDHVVPPFPPSSPAQGGSTVSVEEELFGSRTSPSAPASSGAGPYGLGVRVPMFVLSPWSRGGRVCSEVFDHTSILRLMERRFGVAEPHISPWRRAVTGDLTSAFDFSRASKGVPSLPSTAAYRPKDADRHPDVVPRPPADQALPRQERDRRPLMPAPYDLAADAAVGQDGLSLRFASHGTAGAAFLVTSTTSADGPWTWTVAAGRRITGTVPLPAAGRHDHAVHGPNGFLRQVSGTGVRKGPEVTAEHDRHSGTVRLRLTHHGGTPVRLTIKDEYGHQAPASVRLRPGASALHTVRTARADHWYDVSVTSDHDDTYLRRLAGHVETGRQSVTDPALSRG</sequence>
<dbReference type="Proteomes" id="UP001499884">
    <property type="component" value="Unassembled WGS sequence"/>
</dbReference>
<dbReference type="InterPro" id="IPR017850">
    <property type="entry name" value="Alkaline_phosphatase_core_sf"/>
</dbReference>
<feature type="region of interest" description="Disordered" evidence="8">
    <location>
        <begin position="468"/>
        <end position="505"/>
    </location>
</feature>
<reference evidence="11" key="1">
    <citation type="journal article" date="2019" name="Int. J. Syst. Evol. Microbiol.">
        <title>The Global Catalogue of Microorganisms (GCM) 10K type strain sequencing project: providing services to taxonomists for standard genome sequencing and annotation.</title>
        <authorList>
            <consortium name="The Broad Institute Genomics Platform"/>
            <consortium name="The Broad Institute Genome Sequencing Center for Infectious Disease"/>
            <person name="Wu L."/>
            <person name="Ma J."/>
        </authorList>
    </citation>
    <scope>NUCLEOTIDE SEQUENCE [LARGE SCALE GENOMIC DNA]</scope>
    <source>
        <strain evidence="11">JCM 30846</strain>
    </source>
</reference>
<evidence type="ECO:0000256" key="7">
    <source>
        <dbReference type="ARBA" id="ARBA00048421"/>
    </source>
</evidence>
<name>A0ABP7E795_9ACTN</name>
<feature type="domain" description="Bacterial phospholipase C C-terminal" evidence="9">
    <location>
        <begin position="507"/>
        <end position="588"/>
    </location>
</feature>
<keyword evidence="6" id="KW-0843">Virulence</keyword>
<evidence type="ECO:0000256" key="4">
    <source>
        <dbReference type="ARBA" id="ARBA00022512"/>
    </source>
</evidence>
<comment type="catalytic activity">
    <reaction evidence="7">
        <text>a 1,2-diacyl-sn-glycero-3-phosphocholine + H2O = phosphocholine + a 1,2-diacyl-sn-glycerol + H(+)</text>
        <dbReference type="Rhea" id="RHEA:10604"/>
        <dbReference type="ChEBI" id="CHEBI:15377"/>
        <dbReference type="ChEBI" id="CHEBI:15378"/>
        <dbReference type="ChEBI" id="CHEBI:17815"/>
        <dbReference type="ChEBI" id="CHEBI:57643"/>
        <dbReference type="ChEBI" id="CHEBI:295975"/>
        <dbReference type="EC" id="3.1.4.3"/>
    </reaction>
    <physiologicalReaction direction="left-to-right" evidence="7">
        <dbReference type="Rhea" id="RHEA:10605"/>
    </physiologicalReaction>
</comment>
<dbReference type="InterPro" id="IPR017767">
    <property type="entry name" value="PC-PLC"/>
</dbReference>
<evidence type="ECO:0000256" key="1">
    <source>
        <dbReference type="ARBA" id="ARBA00004191"/>
    </source>
</evidence>
<evidence type="ECO:0000256" key="8">
    <source>
        <dbReference type="SAM" id="MobiDB-lite"/>
    </source>
</evidence>
<feature type="domain" description="Bacterial phospholipase C C-terminal" evidence="9">
    <location>
        <begin position="595"/>
        <end position="676"/>
    </location>
</feature>
<dbReference type="PROSITE" id="PS51318">
    <property type="entry name" value="TAT"/>
    <property type="match status" value="1"/>
</dbReference>
<evidence type="ECO:0000256" key="3">
    <source>
        <dbReference type="ARBA" id="ARBA00012018"/>
    </source>
</evidence>
<evidence type="ECO:0000256" key="6">
    <source>
        <dbReference type="ARBA" id="ARBA00023026"/>
    </source>
</evidence>
<dbReference type="Gene3D" id="3.40.720.10">
    <property type="entry name" value="Alkaline Phosphatase, subunit A"/>
    <property type="match status" value="2"/>
</dbReference>
<comment type="caution">
    <text evidence="10">The sequence shown here is derived from an EMBL/GenBank/DDBJ whole genome shotgun (WGS) entry which is preliminary data.</text>
</comment>
<dbReference type="RefSeq" id="WP_345641929.1">
    <property type="nucleotide sequence ID" value="NZ_BAABEP010000004.1"/>
</dbReference>
<dbReference type="Pfam" id="PF05506">
    <property type="entry name" value="PLipase_C_C"/>
    <property type="match status" value="2"/>
</dbReference>
<proteinExistence type="inferred from homology"/>
<keyword evidence="5" id="KW-0378">Hydrolase</keyword>
<dbReference type="NCBIfam" id="TIGR03396">
    <property type="entry name" value="PC_PLC"/>
    <property type="match status" value="1"/>
</dbReference>
<dbReference type="CDD" id="cd16014">
    <property type="entry name" value="PLC"/>
    <property type="match status" value="1"/>
</dbReference>
<dbReference type="InterPro" id="IPR007312">
    <property type="entry name" value="Phosphoesterase"/>
</dbReference>
<gene>
    <name evidence="10" type="ORF">GCM10023082_11180</name>
</gene>
<protein>
    <recommendedName>
        <fullName evidence="3">phospholipase C</fullName>
        <ecNumber evidence="3">3.1.4.3</ecNumber>
    </recommendedName>
</protein>
<feature type="compositionally biased region" description="Basic and acidic residues" evidence="8">
    <location>
        <begin position="476"/>
        <end position="486"/>
    </location>
</feature>
<keyword evidence="4" id="KW-0964">Secreted</keyword>
<evidence type="ECO:0000256" key="5">
    <source>
        <dbReference type="ARBA" id="ARBA00022801"/>
    </source>
</evidence>
<evidence type="ECO:0000313" key="11">
    <source>
        <dbReference type="Proteomes" id="UP001499884"/>
    </source>
</evidence>
<comment type="similarity">
    <text evidence="2">Belongs to the bacterial phospholipase C family.</text>
</comment>
<evidence type="ECO:0000256" key="2">
    <source>
        <dbReference type="ARBA" id="ARBA00009717"/>
    </source>
</evidence>
<dbReference type="PANTHER" id="PTHR31956">
    <property type="entry name" value="NON-SPECIFIC PHOSPHOLIPASE C4-RELATED"/>
    <property type="match status" value="1"/>
</dbReference>
<keyword evidence="11" id="KW-1185">Reference proteome</keyword>
<dbReference type="Pfam" id="PF04185">
    <property type="entry name" value="Phosphoesterase"/>
    <property type="match status" value="1"/>
</dbReference>
<keyword evidence="4" id="KW-0134">Cell wall</keyword>
<evidence type="ECO:0000313" key="10">
    <source>
        <dbReference type="EMBL" id="GAA3715176.1"/>
    </source>
</evidence>
<dbReference type="EMBL" id="BAABEP010000004">
    <property type="protein sequence ID" value="GAA3715176.1"/>
    <property type="molecule type" value="Genomic_DNA"/>
</dbReference>
<evidence type="ECO:0000259" key="9">
    <source>
        <dbReference type="Pfam" id="PF05506"/>
    </source>
</evidence>